<dbReference type="PANTHER" id="PTHR42829">
    <property type="entry name" value="NADH-UBIQUINONE OXIDOREDUCTASE CHAIN 5"/>
    <property type="match status" value="1"/>
</dbReference>
<evidence type="ECO:0000256" key="12">
    <source>
        <dbReference type="ARBA" id="ARBA00023027"/>
    </source>
</evidence>
<keyword evidence="10" id="KW-0249">Electron transport</keyword>
<evidence type="ECO:0000256" key="11">
    <source>
        <dbReference type="ARBA" id="ARBA00022989"/>
    </source>
</evidence>
<proteinExistence type="predicted"/>
<keyword evidence="11 18" id="KW-1133">Transmembrane helix</keyword>
<evidence type="ECO:0000256" key="15">
    <source>
        <dbReference type="ARBA" id="ARBA00023136"/>
    </source>
</evidence>
<evidence type="ECO:0000256" key="3">
    <source>
        <dbReference type="ARBA" id="ARBA00012944"/>
    </source>
</evidence>
<dbReference type="InterPro" id="IPR010934">
    <property type="entry name" value="NADH_DH_su5_C"/>
</dbReference>
<feature type="domain" description="NADH dehydrogenase subunit 5 C-terminal" evidence="20">
    <location>
        <begin position="392"/>
        <end position="567"/>
    </location>
</feature>
<evidence type="ECO:0000256" key="18">
    <source>
        <dbReference type="SAM" id="Phobius"/>
    </source>
</evidence>
<organism evidence="21">
    <name type="scientific">Paduniella communis</name>
    <dbReference type="NCBI Taxonomy" id="2904892"/>
    <lineage>
        <taxon>Eukaryota</taxon>
        <taxon>Metazoa</taxon>
        <taxon>Ecdysozoa</taxon>
        <taxon>Arthropoda</taxon>
        <taxon>Hexapoda</taxon>
        <taxon>Insecta</taxon>
        <taxon>Pterygota</taxon>
        <taxon>Neoptera</taxon>
        <taxon>Endopterygota</taxon>
        <taxon>Trichoptera</taxon>
        <taxon>Annulipalpia</taxon>
        <taxon>Psychomyioidea</taxon>
        <taxon>Psychomyiidae</taxon>
        <taxon>Paduniellinae</taxon>
        <taxon>Paduniella</taxon>
    </lineage>
</organism>
<geneLocation type="mitochondrion" evidence="21"/>
<reference evidence="21" key="1">
    <citation type="submission" date="2021-11" db="EMBL/GenBank/DDBJ databases">
        <authorList>
            <person name="Ge X.-Y."/>
            <person name="Peng L."/>
            <person name="Sun C.-H."/>
            <person name="Wang B.-X."/>
        </authorList>
    </citation>
    <scope>NUCLEOTIDE SEQUENCE</scope>
</reference>
<feature type="transmembrane region" description="Helical" evidence="18">
    <location>
        <begin position="47"/>
        <end position="74"/>
    </location>
</feature>
<protein>
    <recommendedName>
        <fullName evidence="4">NADH-ubiquinone oxidoreductase chain 5</fullName>
        <ecNumber evidence="3">7.1.1.2</ecNumber>
    </recommendedName>
    <alternativeName>
        <fullName evidence="16">NADH dehydrogenase subunit 5</fullName>
    </alternativeName>
</protein>
<dbReference type="GO" id="GO:0005743">
    <property type="term" value="C:mitochondrial inner membrane"/>
    <property type="evidence" value="ECO:0007669"/>
    <property type="project" value="UniProtKB-SubCell"/>
</dbReference>
<name>A0A9E8RTY3_9NEOP</name>
<dbReference type="EMBL" id="OL678040">
    <property type="protein sequence ID" value="UZZ44254.1"/>
    <property type="molecule type" value="Genomic_DNA"/>
</dbReference>
<evidence type="ECO:0000313" key="21">
    <source>
        <dbReference type="EMBL" id="UZZ44254.1"/>
    </source>
</evidence>
<sequence>MLCKYFISYMYLFFFFFFFMCMGLNFLMLNYYFVLEWELISLNSSNIVFLILLDWVSLMFISLVMLISSMVVYYSKFYMMVEIFQLRFILLVLLFIFSMFLMILSPNLISILLGWDGLGFVSYALIIYYQNVKSYNSGMLTVLMNRVGDALILLSISWMINYGSWSMFMLDEFMFFDLEMKMISLLLFLGAITKSAQIPFSIWLPAAMAAPTPVSALVHSSTLVTAGVYLLIRFMNVLENTFILKLLFVLSLLTMFMAGVCANYEFDLKKIIALSTLSQLGLMLSVLSMNLKLLCFFHLMTHAMFKSMLFMCAGIMIHMMNNNQDIRLMGNLIQLSPILCLMFNIGNLSLCGLPFLAGFYSKDMMLEMYMFMKFNLIFFFFFFFSIGLTVSYTLRLIYYSLFSYINYYVLFSFYNNYKMILSMFILMLFTLYIGCTLNWLIFYNLNFIYLSNLLKSMIMLFMILGLFMGYFIYKMKISGFMSNYLKFCLYINSMLFMINLLTYGLNYFLFFFSKMLDKNLNLGWFEKIGSQGLYLKLSNYSLINHFIQLNNLKFYLLMFFFLMMMFMF</sequence>
<feature type="transmembrane region" description="Helical" evidence="18">
    <location>
        <begin position="421"/>
        <end position="441"/>
    </location>
</feature>
<evidence type="ECO:0000256" key="10">
    <source>
        <dbReference type="ARBA" id="ARBA00022982"/>
    </source>
</evidence>
<gene>
    <name evidence="21" type="primary">ND5</name>
</gene>
<feature type="transmembrane region" description="Helical" evidence="18">
    <location>
        <begin position="6"/>
        <end position="35"/>
    </location>
</feature>
<evidence type="ECO:0000259" key="20">
    <source>
        <dbReference type="Pfam" id="PF06455"/>
    </source>
</evidence>
<keyword evidence="9" id="KW-1278">Translocase</keyword>
<evidence type="ECO:0000256" key="5">
    <source>
        <dbReference type="ARBA" id="ARBA00022448"/>
    </source>
</evidence>
<dbReference type="EC" id="7.1.1.2" evidence="3"/>
<feature type="transmembrane region" description="Helical" evidence="18">
    <location>
        <begin position="332"/>
        <end position="359"/>
    </location>
</feature>
<evidence type="ECO:0000256" key="4">
    <source>
        <dbReference type="ARBA" id="ARBA00021096"/>
    </source>
</evidence>
<keyword evidence="5" id="KW-0813">Transport</keyword>
<feature type="transmembrane region" description="Helical" evidence="18">
    <location>
        <begin position="371"/>
        <end position="390"/>
    </location>
</feature>
<dbReference type="GO" id="GO:0003954">
    <property type="term" value="F:NADH dehydrogenase activity"/>
    <property type="evidence" value="ECO:0007669"/>
    <property type="project" value="TreeGrafter"/>
</dbReference>
<feature type="domain" description="NADH:quinone oxidoreductase/Mrp antiporter transmembrane" evidence="19">
    <location>
        <begin position="105"/>
        <end position="386"/>
    </location>
</feature>
<feature type="transmembrane region" description="Helical" evidence="18">
    <location>
        <begin position="86"/>
        <end position="104"/>
    </location>
</feature>
<evidence type="ECO:0000256" key="2">
    <source>
        <dbReference type="ARBA" id="ARBA00004448"/>
    </source>
</evidence>
<keyword evidence="8" id="KW-0999">Mitochondrion inner membrane</keyword>
<keyword evidence="13" id="KW-0830">Ubiquinone</keyword>
<dbReference type="GO" id="GO:0015990">
    <property type="term" value="P:electron transport coupled proton transport"/>
    <property type="evidence" value="ECO:0007669"/>
    <property type="project" value="TreeGrafter"/>
</dbReference>
<comment type="catalytic activity">
    <reaction evidence="17">
        <text>a ubiquinone + NADH + 5 H(+)(in) = a ubiquinol + NAD(+) + 4 H(+)(out)</text>
        <dbReference type="Rhea" id="RHEA:29091"/>
        <dbReference type="Rhea" id="RHEA-COMP:9565"/>
        <dbReference type="Rhea" id="RHEA-COMP:9566"/>
        <dbReference type="ChEBI" id="CHEBI:15378"/>
        <dbReference type="ChEBI" id="CHEBI:16389"/>
        <dbReference type="ChEBI" id="CHEBI:17976"/>
        <dbReference type="ChEBI" id="CHEBI:57540"/>
        <dbReference type="ChEBI" id="CHEBI:57945"/>
        <dbReference type="EC" id="7.1.1.2"/>
    </reaction>
</comment>
<feature type="transmembrane region" description="Helical" evidence="18">
    <location>
        <begin position="494"/>
        <end position="512"/>
    </location>
</feature>
<dbReference type="InterPro" id="IPR003945">
    <property type="entry name" value="NU5C-like"/>
</dbReference>
<evidence type="ECO:0000256" key="8">
    <source>
        <dbReference type="ARBA" id="ARBA00022792"/>
    </source>
</evidence>
<keyword evidence="14 21" id="KW-0496">Mitochondrion</keyword>
<evidence type="ECO:0000256" key="1">
    <source>
        <dbReference type="ARBA" id="ARBA00003257"/>
    </source>
</evidence>
<evidence type="ECO:0000256" key="16">
    <source>
        <dbReference type="ARBA" id="ARBA00031027"/>
    </source>
</evidence>
<feature type="transmembrane region" description="Helical" evidence="18">
    <location>
        <begin position="271"/>
        <end position="291"/>
    </location>
</feature>
<evidence type="ECO:0000256" key="13">
    <source>
        <dbReference type="ARBA" id="ARBA00023075"/>
    </source>
</evidence>
<evidence type="ECO:0000256" key="17">
    <source>
        <dbReference type="ARBA" id="ARBA00049551"/>
    </source>
</evidence>
<feature type="transmembrane region" description="Helical" evidence="18">
    <location>
        <begin position="546"/>
        <end position="567"/>
    </location>
</feature>
<feature type="transmembrane region" description="Helical" evidence="18">
    <location>
        <begin position="182"/>
        <end position="204"/>
    </location>
</feature>
<dbReference type="CTD" id="4540"/>
<keyword evidence="15 18" id="KW-0472">Membrane</keyword>
<evidence type="ECO:0000256" key="6">
    <source>
        <dbReference type="ARBA" id="ARBA00022660"/>
    </source>
</evidence>
<keyword evidence="7 18" id="KW-0812">Transmembrane</keyword>
<feature type="transmembrane region" description="Helical" evidence="18">
    <location>
        <begin position="453"/>
        <end position="473"/>
    </location>
</feature>
<accession>A0A9E8RTY3</accession>
<evidence type="ECO:0000256" key="7">
    <source>
        <dbReference type="ARBA" id="ARBA00022692"/>
    </source>
</evidence>
<dbReference type="GeneID" id="77426300"/>
<feature type="transmembrane region" description="Helical" evidence="18">
    <location>
        <begin position="150"/>
        <end position="170"/>
    </location>
</feature>
<evidence type="ECO:0000256" key="9">
    <source>
        <dbReference type="ARBA" id="ARBA00022967"/>
    </source>
</evidence>
<keyword evidence="12" id="KW-0520">NAD</keyword>
<dbReference type="PRINTS" id="PR01434">
    <property type="entry name" value="NADHDHGNASE5"/>
</dbReference>
<comment type="subcellular location">
    <subcellularLocation>
        <location evidence="2">Mitochondrion inner membrane</location>
        <topology evidence="2">Multi-pass membrane protein</topology>
    </subcellularLocation>
</comment>
<feature type="transmembrane region" description="Helical" evidence="18">
    <location>
        <begin position="242"/>
        <end position="265"/>
    </location>
</feature>
<comment type="function">
    <text evidence="1">Core subunit of the mitochondrial membrane respiratory chain NADH dehydrogenase (Complex I) that is believed to belong to the minimal assembly required for catalysis. Complex I functions in the transfer of electrons from NADH to the respiratory chain. The immediate electron acceptor for the enzyme is believed to be ubiquinone.</text>
</comment>
<dbReference type="AlphaFoldDB" id="A0A9E8RTY3"/>
<feature type="transmembrane region" description="Helical" evidence="18">
    <location>
        <begin position="303"/>
        <end position="320"/>
    </location>
</feature>
<evidence type="ECO:0000259" key="19">
    <source>
        <dbReference type="Pfam" id="PF00361"/>
    </source>
</evidence>
<feature type="transmembrane region" description="Helical" evidence="18">
    <location>
        <begin position="216"/>
        <end position="235"/>
    </location>
</feature>
<dbReference type="InterPro" id="IPR001750">
    <property type="entry name" value="ND/Mrp_TM"/>
</dbReference>
<keyword evidence="6" id="KW-0679">Respiratory chain</keyword>
<dbReference type="GO" id="GO:0042773">
    <property type="term" value="P:ATP synthesis coupled electron transport"/>
    <property type="evidence" value="ECO:0007669"/>
    <property type="project" value="InterPro"/>
</dbReference>
<dbReference type="GO" id="GO:0008137">
    <property type="term" value="F:NADH dehydrogenase (ubiquinone) activity"/>
    <property type="evidence" value="ECO:0007669"/>
    <property type="project" value="UniProtKB-EC"/>
</dbReference>
<dbReference type="Pfam" id="PF00361">
    <property type="entry name" value="Proton_antipo_M"/>
    <property type="match status" value="1"/>
</dbReference>
<evidence type="ECO:0000256" key="14">
    <source>
        <dbReference type="ARBA" id="ARBA00023128"/>
    </source>
</evidence>
<dbReference type="PANTHER" id="PTHR42829:SF2">
    <property type="entry name" value="NADH-UBIQUINONE OXIDOREDUCTASE CHAIN 5"/>
    <property type="match status" value="1"/>
</dbReference>
<dbReference type="RefSeq" id="YP_010586453.1">
    <property type="nucleotide sequence ID" value="NC_069276.1"/>
</dbReference>
<reference evidence="21" key="2">
    <citation type="journal article" date="2022" name="Syst. Entomol.">
        <title>Massive gene rearrangements of mitochondrial genomes and implications for the phylogeny of Trichoptera (Insecta).</title>
        <authorList>
            <person name="Ge X."/>
            <person name="Peng L."/>
            <person name="Vogler A.P."/>
            <person name="Morse J.C."/>
            <person name="Yang L."/>
            <person name="Sun C."/>
            <person name="Wang B."/>
        </authorList>
    </citation>
    <scope>NUCLEOTIDE SEQUENCE</scope>
</reference>
<dbReference type="Pfam" id="PF06455">
    <property type="entry name" value="NADH5_C"/>
    <property type="match status" value="1"/>
</dbReference>
<feature type="transmembrane region" description="Helical" evidence="18">
    <location>
        <begin position="111"/>
        <end position="130"/>
    </location>
</feature>